<evidence type="ECO:0000256" key="1">
    <source>
        <dbReference type="SAM" id="MobiDB-lite"/>
    </source>
</evidence>
<comment type="caution">
    <text evidence="2">The sequence shown here is derived from an EMBL/GenBank/DDBJ whole genome shotgun (WGS) entry which is preliminary data.</text>
</comment>
<accession>A0AAE1NVJ2</accession>
<dbReference type="EMBL" id="JAWZYT010003915">
    <property type="protein sequence ID" value="KAK4296141.1"/>
    <property type="molecule type" value="Genomic_DNA"/>
</dbReference>
<feature type="region of interest" description="Disordered" evidence="1">
    <location>
        <begin position="69"/>
        <end position="95"/>
    </location>
</feature>
<name>A0AAE1NVJ2_9EUCA</name>
<evidence type="ECO:0000313" key="3">
    <source>
        <dbReference type="Proteomes" id="UP001292094"/>
    </source>
</evidence>
<proteinExistence type="predicted"/>
<keyword evidence="3" id="KW-1185">Reference proteome</keyword>
<dbReference type="Proteomes" id="UP001292094">
    <property type="component" value="Unassembled WGS sequence"/>
</dbReference>
<sequence length="95" mass="10064">MVFFHGFSALYRTPPKGLYSTPLLLLPAPPAAAAPSCNNIMIFKVLPNHTSSHPLPCYTNCSSLLANPTINPTSTTTTTTTTNPTNTTDAMTPPS</sequence>
<evidence type="ECO:0000313" key="2">
    <source>
        <dbReference type="EMBL" id="KAK4296141.1"/>
    </source>
</evidence>
<reference evidence="2" key="1">
    <citation type="submission" date="2023-11" db="EMBL/GenBank/DDBJ databases">
        <title>Genome assemblies of two species of porcelain crab, Petrolisthes cinctipes and Petrolisthes manimaculis (Anomura: Porcellanidae).</title>
        <authorList>
            <person name="Angst P."/>
        </authorList>
    </citation>
    <scope>NUCLEOTIDE SEQUENCE</scope>
    <source>
        <strain evidence="2">PB745_02</strain>
        <tissue evidence="2">Gill</tissue>
    </source>
</reference>
<protein>
    <submittedName>
        <fullName evidence="2">Uncharacterized protein</fullName>
    </submittedName>
</protein>
<gene>
    <name evidence="2" type="ORF">Pmani_031344</name>
</gene>
<organism evidence="2 3">
    <name type="scientific">Petrolisthes manimaculis</name>
    <dbReference type="NCBI Taxonomy" id="1843537"/>
    <lineage>
        <taxon>Eukaryota</taxon>
        <taxon>Metazoa</taxon>
        <taxon>Ecdysozoa</taxon>
        <taxon>Arthropoda</taxon>
        <taxon>Crustacea</taxon>
        <taxon>Multicrustacea</taxon>
        <taxon>Malacostraca</taxon>
        <taxon>Eumalacostraca</taxon>
        <taxon>Eucarida</taxon>
        <taxon>Decapoda</taxon>
        <taxon>Pleocyemata</taxon>
        <taxon>Anomura</taxon>
        <taxon>Galatheoidea</taxon>
        <taxon>Porcellanidae</taxon>
        <taxon>Petrolisthes</taxon>
    </lineage>
</organism>
<dbReference type="AlphaFoldDB" id="A0AAE1NVJ2"/>